<protein>
    <submittedName>
        <fullName evidence="2">Phosphatase 2C-like domain-containing protein</fullName>
    </submittedName>
</protein>
<keyword evidence="3" id="KW-1185">Reference proteome</keyword>
<dbReference type="InterPro" id="IPR001932">
    <property type="entry name" value="PPM-type_phosphatase-like_dom"/>
</dbReference>
<dbReference type="CDD" id="cd00143">
    <property type="entry name" value="PP2Cc"/>
    <property type="match status" value="1"/>
</dbReference>
<dbReference type="InterPro" id="IPR036457">
    <property type="entry name" value="PPM-type-like_dom_sf"/>
</dbReference>
<dbReference type="PROSITE" id="PS51746">
    <property type="entry name" value="PPM_2"/>
    <property type="match status" value="1"/>
</dbReference>
<dbReference type="Pfam" id="PF00481">
    <property type="entry name" value="PP2C"/>
    <property type="match status" value="1"/>
</dbReference>
<dbReference type="SMART" id="SM00332">
    <property type="entry name" value="PP2Cc"/>
    <property type="match status" value="1"/>
</dbReference>
<dbReference type="InterPro" id="IPR015655">
    <property type="entry name" value="PP2C"/>
</dbReference>
<organism evidence="2 3">
    <name type="scientific">Mycena belliarum</name>
    <dbReference type="NCBI Taxonomy" id="1033014"/>
    <lineage>
        <taxon>Eukaryota</taxon>
        <taxon>Fungi</taxon>
        <taxon>Dikarya</taxon>
        <taxon>Basidiomycota</taxon>
        <taxon>Agaricomycotina</taxon>
        <taxon>Agaricomycetes</taxon>
        <taxon>Agaricomycetidae</taxon>
        <taxon>Agaricales</taxon>
        <taxon>Marasmiineae</taxon>
        <taxon>Mycenaceae</taxon>
        <taxon>Mycena</taxon>
    </lineage>
</organism>
<dbReference type="PANTHER" id="PTHR13832">
    <property type="entry name" value="PROTEIN PHOSPHATASE 2C"/>
    <property type="match status" value="1"/>
</dbReference>
<evidence type="ECO:0000259" key="1">
    <source>
        <dbReference type="PROSITE" id="PS51746"/>
    </source>
</evidence>
<dbReference type="AlphaFoldDB" id="A0AAD6TYT0"/>
<comment type="caution">
    <text evidence="2">The sequence shown here is derived from an EMBL/GenBank/DDBJ whole genome shotgun (WGS) entry which is preliminary data.</text>
</comment>
<dbReference type="GO" id="GO:0004722">
    <property type="term" value="F:protein serine/threonine phosphatase activity"/>
    <property type="evidence" value="ECO:0007669"/>
    <property type="project" value="InterPro"/>
</dbReference>
<reference evidence="2" key="1">
    <citation type="submission" date="2023-03" db="EMBL/GenBank/DDBJ databases">
        <title>Massive genome expansion in bonnet fungi (Mycena s.s.) driven by repeated elements and novel gene families across ecological guilds.</title>
        <authorList>
            <consortium name="Lawrence Berkeley National Laboratory"/>
            <person name="Harder C.B."/>
            <person name="Miyauchi S."/>
            <person name="Viragh M."/>
            <person name="Kuo A."/>
            <person name="Thoen E."/>
            <person name="Andreopoulos B."/>
            <person name="Lu D."/>
            <person name="Skrede I."/>
            <person name="Drula E."/>
            <person name="Henrissat B."/>
            <person name="Morin E."/>
            <person name="Kohler A."/>
            <person name="Barry K."/>
            <person name="LaButti K."/>
            <person name="Morin E."/>
            <person name="Salamov A."/>
            <person name="Lipzen A."/>
            <person name="Mereny Z."/>
            <person name="Hegedus B."/>
            <person name="Baldrian P."/>
            <person name="Stursova M."/>
            <person name="Weitz H."/>
            <person name="Taylor A."/>
            <person name="Grigoriev I.V."/>
            <person name="Nagy L.G."/>
            <person name="Martin F."/>
            <person name="Kauserud H."/>
        </authorList>
    </citation>
    <scope>NUCLEOTIDE SEQUENCE</scope>
    <source>
        <strain evidence="2">CBHHK173m</strain>
    </source>
</reference>
<dbReference type="EMBL" id="JARJCN010000063">
    <property type="protein sequence ID" value="KAJ7078932.1"/>
    <property type="molecule type" value="Genomic_DNA"/>
</dbReference>
<gene>
    <name evidence="2" type="ORF">B0H15DRAFT_859815</name>
</gene>
<sequence>MPSIVSLPAASSSEHLLALAEVSQFGTTDMGHPGEGPWTFRMLPEPFLTAELKRVACPQSTRKVDSLTFQPCSPHVYQNQDRFVVEEWDFPGRGTWQFNSVFDGHVNHYTVDYVSQTLPKNLKESLGAALQDSGSRPITPDRVSQILRDSVMKLDDEISSNFLDIFPRDLERLGRMSDKEVESIFQQDIAGHSHGVAARCLGGTTMVLSLTDPNEKNVWVANLGDCHAVLGLHHRGAWTGTLINHLHAGQDHKEVQRIQAEHPGELDCINNGRVLGYLEPTRAFGDTWLKIPSTYTSRVFANLEQDWISQRTLEQCASRIITPPYVSNRPDVYHRNLPNRPWFLILCSDGLPSAETYEGMDMLKMIRMWTQFVGQILDSQSTTNTALSLLRTAIGGQDEHKVSRSLTVEMDERYMDDVSISIQRFHGH</sequence>
<accession>A0AAD6TYT0</accession>
<feature type="domain" description="PPM-type phosphatase" evidence="1">
    <location>
        <begin position="71"/>
        <end position="425"/>
    </location>
</feature>
<dbReference type="SUPFAM" id="SSF81606">
    <property type="entry name" value="PP2C-like"/>
    <property type="match status" value="1"/>
</dbReference>
<dbReference type="Proteomes" id="UP001222325">
    <property type="component" value="Unassembled WGS sequence"/>
</dbReference>
<evidence type="ECO:0000313" key="2">
    <source>
        <dbReference type="EMBL" id="KAJ7078932.1"/>
    </source>
</evidence>
<proteinExistence type="predicted"/>
<name>A0AAD6TYT0_9AGAR</name>
<evidence type="ECO:0000313" key="3">
    <source>
        <dbReference type="Proteomes" id="UP001222325"/>
    </source>
</evidence>
<dbReference type="Gene3D" id="3.60.40.10">
    <property type="entry name" value="PPM-type phosphatase domain"/>
    <property type="match status" value="1"/>
</dbReference>
<dbReference type="PANTHER" id="PTHR13832:SF792">
    <property type="entry name" value="GM14286P"/>
    <property type="match status" value="1"/>
</dbReference>